<name>A0A8J2NEZ1_FUSEQ</name>
<organism evidence="2 3">
    <name type="scientific">Fusarium equiseti</name>
    <name type="common">Fusarium scirpi</name>
    <dbReference type="NCBI Taxonomy" id="61235"/>
    <lineage>
        <taxon>Eukaryota</taxon>
        <taxon>Fungi</taxon>
        <taxon>Dikarya</taxon>
        <taxon>Ascomycota</taxon>
        <taxon>Pezizomycotina</taxon>
        <taxon>Sordariomycetes</taxon>
        <taxon>Hypocreomycetidae</taxon>
        <taxon>Hypocreales</taxon>
        <taxon>Nectriaceae</taxon>
        <taxon>Fusarium</taxon>
        <taxon>Fusarium incarnatum-equiseti species complex</taxon>
    </lineage>
</organism>
<keyword evidence="1" id="KW-1133">Transmembrane helix</keyword>
<feature type="transmembrane region" description="Helical" evidence="1">
    <location>
        <begin position="153"/>
        <end position="170"/>
    </location>
</feature>
<gene>
    <name evidence="2" type="ORF">FEQUK3_LOCUS8137</name>
</gene>
<dbReference type="Proteomes" id="UP000693738">
    <property type="component" value="Unassembled WGS sequence"/>
</dbReference>
<protein>
    <submittedName>
        <fullName evidence="2">Uncharacterized protein</fullName>
    </submittedName>
</protein>
<accession>A0A8J2NEZ1</accession>
<evidence type="ECO:0000256" key="1">
    <source>
        <dbReference type="SAM" id="Phobius"/>
    </source>
</evidence>
<reference evidence="2" key="1">
    <citation type="submission" date="2021-05" db="EMBL/GenBank/DDBJ databases">
        <authorList>
            <person name="Khan N."/>
        </authorList>
    </citation>
    <scope>NUCLEOTIDE SEQUENCE</scope>
</reference>
<evidence type="ECO:0000313" key="3">
    <source>
        <dbReference type="Proteomes" id="UP000693738"/>
    </source>
</evidence>
<dbReference type="AlphaFoldDB" id="A0A8J2NEZ1"/>
<keyword evidence="1" id="KW-0472">Membrane</keyword>
<sequence>MHGILIDVYKCAHCGNITQPIILADPLLDDVCPGMFLLFEYHPGDCKMCPKSPNSDTSLDLLNDIESLFDLESLADLDSLDGLEYIFDFEFVDDSESLDDFDSPDDLDSVDGLEFLLDFDSLDYASLADLESHVALGLCFVLGFVLISTRLLLFSIFLLWALLSSLAILLKQA</sequence>
<proteinExistence type="predicted"/>
<keyword evidence="1" id="KW-0812">Transmembrane</keyword>
<dbReference type="EMBL" id="CAJSTJ010000149">
    <property type="protein sequence ID" value="CAG7562418.1"/>
    <property type="molecule type" value="Genomic_DNA"/>
</dbReference>
<evidence type="ECO:0000313" key="2">
    <source>
        <dbReference type="EMBL" id="CAG7562418.1"/>
    </source>
</evidence>
<comment type="caution">
    <text evidence="2">The sequence shown here is derived from an EMBL/GenBank/DDBJ whole genome shotgun (WGS) entry which is preliminary data.</text>
</comment>